<name>A0A7X2LSA2_9BURK</name>
<keyword evidence="2" id="KW-0645">Protease</keyword>
<protein>
    <submittedName>
        <fullName evidence="9">S49 family peptidase</fullName>
    </submittedName>
</protein>
<dbReference type="Pfam" id="PF01343">
    <property type="entry name" value="Peptidase_S49"/>
    <property type="match status" value="1"/>
</dbReference>
<dbReference type="PANTHER" id="PTHR42987:SF8">
    <property type="entry name" value="PROTEINASE"/>
    <property type="match status" value="1"/>
</dbReference>
<keyword evidence="7" id="KW-0472">Membrane</keyword>
<dbReference type="Gene3D" id="6.20.330.10">
    <property type="match status" value="1"/>
</dbReference>
<evidence type="ECO:0000256" key="4">
    <source>
        <dbReference type="ARBA" id="ARBA00022825"/>
    </source>
</evidence>
<dbReference type="GO" id="GO:0008236">
    <property type="term" value="F:serine-type peptidase activity"/>
    <property type="evidence" value="ECO:0007669"/>
    <property type="project" value="UniProtKB-KW"/>
</dbReference>
<evidence type="ECO:0000256" key="1">
    <source>
        <dbReference type="ARBA" id="ARBA00008683"/>
    </source>
</evidence>
<evidence type="ECO:0000256" key="3">
    <source>
        <dbReference type="ARBA" id="ARBA00022801"/>
    </source>
</evidence>
<keyword evidence="4" id="KW-0720">Serine protease</keyword>
<evidence type="ECO:0000256" key="6">
    <source>
        <dbReference type="SAM" id="MobiDB-lite"/>
    </source>
</evidence>
<feature type="domain" description="Peptidase S49" evidence="8">
    <location>
        <begin position="156"/>
        <end position="293"/>
    </location>
</feature>
<dbReference type="RefSeq" id="WP_154371053.1">
    <property type="nucleotide sequence ID" value="NZ_WKJJ01000001.1"/>
</dbReference>
<evidence type="ECO:0000256" key="5">
    <source>
        <dbReference type="SAM" id="Coils"/>
    </source>
</evidence>
<keyword evidence="7" id="KW-0812">Transmembrane</keyword>
<dbReference type="InterPro" id="IPR002142">
    <property type="entry name" value="Peptidase_S49"/>
</dbReference>
<dbReference type="GO" id="GO:0006508">
    <property type="term" value="P:proteolysis"/>
    <property type="evidence" value="ECO:0007669"/>
    <property type="project" value="UniProtKB-KW"/>
</dbReference>
<dbReference type="SUPFAM" id="SSF52096">
    <property type="entry name" value="ClpP/crotonase"/>
    <property type="match status" value="1"/>
</dbReference>
<dbReference type="AlphaFoldDB" id="A0A7X2LSA2"/>
<proteinExistence type="inferred from homology"/>
<reference evidence="9 10" key="1">
    <citation type="submission" date="2019-11" db="EMBL/GenBank/DDBJ databases">
        <title>Novel species isolated from a subtropical stream in China.</title>
        <authorList>
            <person name="Lu H."/>
        </authorList>
    </citation>
    <scope>NUCLEOTIDE SEQUENCE [LARGE SCALE GENOMIC DNA]</scope>
    <source>
        <strain evidence="9 10">FT92W</strain>
    </source>
</reference>
<gene>
    <name evidence="9" type="ORF">GJ700_02500</name>
</gene>
<organism evidence="9 10">
    <name type="scientific">Pseudoduganella rivuli</name>
    <dbReference type="NCBI Taxonomy" id="2666085"/>
    <lineage>
        <taxon>Bacteria</taxon>
        <taxon>Pseudomonadati</taxon>
        <taxon>Pseudomonadota</taxon>
        <taxon>Betaproteobacteria</taxon>
        <taxon>Burkholderiales</taxon>
        <taxon>Oxalobacteraceae</taxon>
        <taxon>Telluria group</taxon>
        <taxon>Pseudoduganella</taxon>
    </lineage>
</organism>
<dbReference type="Gene3D" id="3.90.226.10">
    <property type="entry name" value="2-enoyl-CoA Hydratase, Chain A, domain 1"/>
    <property type="match status" value="1"/>
</dbReference>
<feature type="coiled-coil region" evidence="5">
    <location>
        <begin position="22"/>
        <end position="49"/>
    </location>
</feature>
<evidence type="ECO:0000256" key="2">
    <source>
        <dbReference type="ARBA" id="ARBA00022670"/>
    </source>
</evidence>
<keyword evidence="7" id="KW-1133">Transmembrane helix</keyword>
<comment type="caution">
    <text evidence="9">The sequence shown here is derived from an EMBL/GenBank/DDBJ whole genome shotgun (WGS) entry which is preliminary data.</text>
</comment>
<keyword evidence="5" id="KW-0175">Coiled coil</keyword>
<dbReference type="CDD" id="cd07023">
    <property type="entry name" value="S49_Sppa_N_C"/>
    <property type="match status" value="1"/>
</dbReference>
<feature type="region of interest" description="Disordered" evidence="6">
    <location>
        <begin position="1"/>
        <end position="21"/>
    </location>
</feature>
<feature type="transmembrane region" description="Helical" evidence="7">
    <location>
        <begin position="60"/>
        <end position="82"/>
    </location>
</feature>
<evidence type="ECO:0000313" key="9">
    <source>
        <dbReference type="EMBL" id="MRV70589.1"/>
    </source>
</evidence>
<dbReference type="InterPro" id="IPR047272">
    <property type="entry name" value="S49_SppA_C"/>
</dbReference>
<sequence>MRFTRNFAARRNSSSSPGIGGTEQLSQLIAELSAQRISLEQDRKQFAADRRAERRWRMGLRFVLFVLPALFGAVLLASTLGLRLGPLGKVAGVVHIDGEIAPGTNASADKVIPALEMAFESDNVTQVVLAIDSPGGAPVESERINSAIASLRARHPKRVTAVINNVGASAAYMIALHADTIVAGKYSLVGSIGAIIAPWQLDQAMSKVGITQRVYSSGKLKAFLNPFTPVTHDADAKAQELVNRIGYTFIEELHHQRAGKLKPGVDFSTGEVWSGQDAKELGLVDAVGTIDNLTLGDGIKAYNLGPHRDMMSVLGGAANLLYQQSVFGIKAQALTLR</sequence>
<keyword evidence="3" id="KW-0378">Hydrolase</keyword>
<comment type="similarity">
    <text evidence="1">Belongs to the peptidase S49 family.</text>
</comment>
<dbReference type="InterPro" id="IPR029045">
    <property type="entry name" value="ClpP/crotonase-like_dom_sf"/>
</dbReference>
<evidence type="ECO:0000313" key="10">
    <source>
        <dbReference type="Proteomes" id="UP000446768"/>
    </source>
</evidence>
<dbReference type="PANTHER" id="PTHR42987">
    <property type="entry name" value="PEPTIDASE S49"/>
    <property type="match status" value="1"/>
</dbReference>
<dbReference type="Proteomes" id="UP000446768">
    <property type="component" value="Unassembled WGS sequence"/>
</dbReference>
<dbReference type="EMBL" id="WKJJ01000001">
    <property type="protein sequence ID" value="MRV70589.1"/>
    <property type="molecule type" value="Genomic_DNA"/>
</dbReference>
<keyword evidence="10" id="KW-1185">Reference proteome</keyword>
<accession>A0A7X2LSA2</accession>
<evidence type="ECO:0000259" key="8">
    <source>
        <dbReference type="Pfam" id="PF01343"/>
    </source>
</evidence>
<evidence type="ECO:0000256" key="7">
    <source>
        <dbReference type="SAM" id="Phobius"/>
    </source>
</evidence>